<evidence type="ECO:0000259" key="2">
    <source>
        <dbReference type="Pfam" id="PF01757"/>
    </source>
</evidence>
<accession>A0A7W6BLI1</accession>
<dbReference type="Proteomes" id="UP000571950">
    <property type="component" value="Unassembled WGS sequence"/>
</dbReference>
<dbReference type="AlphaFoldDB" id="A0A7W6BLI1"/>
<gene>
    <name evidence="3" type="ORF">GGR43_000534</name>
</gene>
<name>A0A7W6BLI1_9SPHN</name>
<feature type="transmembrane region" description="Helical" evidence="1">
    <location>
        <begin position="172"/>
        <end position="189"/>
    </location>
</feature>
<comment type="caution">
    <text evidence="3">The sequence shown here is derived from an EMBL/GenBank/DDBJ whole genome shotgun (WGS) entry which is preliminary data.</text>
</comment>
<evidence type="ECO:0000313" key="4">
    <source>
        <dbReference type="Proteomes" id="UP000571950"/>
    </source>
</evidence>
<dbReference type="PANTHER" id="PTHR23028:SF131">
    <property type="entry name" value="BLR2367 PROTEIN"/>
    <property type="match status" value="1"/>
</dbReference>
<protein>
    <submittedName>
        <fullName evidence="3">Peptidoglycan/LPS O-acetylase OafA/YrhL</fullName>
    </submittedName>
</protein>
<keyword evidence="1" id="KW-0472">Membrane</keyword>
<keyword evidence="4" id="KW-1185">Reference proteome</keyword>
<evidence type="ECO:0000313" key="3">
    <source>
        <dbReference type="EMBL" id="MBB3924833.1"/>
    </source>
</evidence>
<dbReference type="InterPro" id="IPR002656">
    <property type="entry name" value="Acyl_transf_3_dom"/>
</dbReference>
<feature type="transmembrane region" description="Helical" evidence="1">
    <location>
        <begin position="292"/>
        <end position="310"/>
    </location>
</feature>
<keyword evidence="1" id="KW-0812">Transmembrane</keyword>
<sequence>MAITTGATGPAAPGGIMTTVQAGRGIAAAMVVFHHASTMFALPRYGNMPVWNGWGELGRHGIDFFFVLSGFIIFSAHRRDIGRPGRIGTYLWRRAIRIYPVYWLYLCGFLALLLLGMGRQEVPLSAANLLTAFSLVRFTPEMPPLQVAWTLFHEVFFYAMFVLLLASRRMGAAALGLWLALILLFHQSRGADSPTFFSVAFDLLNLEFFMGIAVALLWRHVSARAAAAALGLGLAGLAGAALSAQGGWIGGYLPSFCFGLASALILLGLVVLEGQGRLRAPRWLSALGDASYTTYLLHTTILSALLRVAAHHVGGGAMAQLFPVLIALAAIAVSLPFYHYVERPLLDALRGRRPFAARREGAVTA</sequence>
<keyword evidence="1" id="KW-1133">Transmembrane helix</keyword>
<dbReference type="Pfam" id="PF01757">
    <property type="entry name" value="Acyl_transf_3"/>
    <property type="match status" value="1"/>
</dbReference>
<feature type="transmembrane region" description="Helical" evidence="1">
    <location>
        <begin position="322"/>
        <end position="341"/>
    </location>
</feature>
<feature type="transmembrane region" description="Helical" evidence="1">
    <location>
        <begin position="57"/>
        <end position="77"/>
    </location>
</feature>
<feature type="transmembrane region" description="Helical" evidence="1">
    <location>
        <begin position="225"/>
        <end position="246"/>
    </location>
</feature>
<feature type="transmembrane region" description="Helical" evidence="1">
    <location>
        <begin position="252"/>
        <end position="272"/>
    </location>
</feature>
<feature type="domain" description="Acyltransferase 3" evidence="2">
    <location>
        <begin position="22"/>
        <end position="338"/>
    </location>
</feature>
<proteinExistence type="predicted"/>
<feature type="transmembrane region" description="Helical" evidence="1">
    <location>
        <begin position="147"/>
        <end position="165"/>
    </location>
</feature>
<dbReference type="InterPro" id="IPR050879">
    <property type="entry name" value="Acyltransferase_3"/>
</dbReference>
<feature type="transmembrane region" description="Helical" evidence="1">
    <location>
        <begin position="195"/>
        <end position="218"/>
    </location>
</feature>
<dbReference type="PANTHER" id="PTHR23028">
    <property type="entry name" value="ACETYLTRANSFERASE"/>
    <property type="match status" value="1"/>
</dbReference>
<feature type="transmembrane region" description="Helical" evidence="1">
    <location>
        <begin position="26"/>
        <end position="45"/>
    </location>
</feature>
<dbReference type="GO" id="GO:0016020">
    <property type="term" value="C:membrane"/>
    <property type="evidence" value="ECO:0007669"/>
    <property type="project" value="TreeGrafter"/>
</dbReference>
<dbReference type="EMBL" id="JACIDT010000002">
    <property type="protein sequence ID" value="MBB3924833.1"/>
    <property type="molecule type" value="Genomic_DNA"/>
</dbReference>
<dbReference type="GO" id="GO:0016747">
    <property type="term" value="F:acyltransferase activity, transferring groups other than amino-acyl groups"/>
    <property type="evidence" value="ECO:0007669"/>
    <property type="project" value="InterPro"/>
</dbReference>
<reference evidence="3 4" key="1">
    <citation type="submission" date="2020-08" db="EMBL/GenBank/DDBJ databases">
        <title>Genomic Encyclopedia of Type Strains, Phase IV (KMG-IV): sequencing the most valuable type-strain genomes for metagenomic binning, comparative biology and taxonomic classification.</title>
        <authorList>
            <person name="Goeker M."/>
        </authorList>
    </citation>
    <scope>NUCLEOTIDE SEQUENCE [LARGE SCALE GENOMIC DNA]</scope>
    <source>
        <strain evidence="3 4">DSM 26189</strain>
    </source>
</reference>
<organism evidence="3 4">
    <name type="scientific">Sphingobium jiangsuense</name>
    <dbReference type="NCBI Taxonomy" id="870476"/>
    <lineage>
        <taxon>Bacteria</taxon>
        <taxon>Pseudomonadati</taxon>
        <taxon>Pseudomonadota</taxon>
        <taxon>Alphaproteobacteria</taxon>
        <taxon>Sphingomonadales</taxon>
        <taxon>Sphingomonadaceae</taxon>
        <taxon>Sphingobium</taxon>
    </lineage>
</organism>
<feature type="transmembrane region" description="Helical" evidence="1">
    <location>
        <begin position="98"/>
        <end position="117"/>
    </location>
</feature>
<evidence type="ECO:0000256" key="1">
    <source>
        <dbReference type="SAM" id="Phobius"/>
    </source>
</evidence>
<dbReference type="RefSeq" id="WP_223177263.1">
    <property type="nucleotide sequence ID" value="NZ_BSPS01000120.1"/>
</dbReference>
<dbReference type="GO" id="GO:0000271">
    <property type="term" value="P:polysaccharide biosynthetic process"/>
    <property type="evidence" value="ECO:0007669"/>
    <property type="project" value="TreeGrafter"/>
</dbReference>